<protein>
    <submittedName>
        <fullName evidence="4">Uncharacterized protein</fullName>
    </submittedName>
</protein>
<dbReference type="PANTHER" id="PTHR48051">
    <property type="match status" value="1"/>
</dbReference>
<dbReference type="Pfam" id="PF13855">
    <property type="entry name" value="LRR_8"/>
    <property type="match status" value="1"/>
</dbReference>
<dbReference type="PANTHER" id="PTHR48051:SF1">
    <property type="entry name" value="RAS SUPPRESSOR PROTEIN 1"/>
    <property type="match status" value="1"/>
</dbReference>
<gene>
    <name evidence="4" type="ORF">STCU_07720</name>
</gene>
<sequence>MEGAVFGKGVHVGRAGNVDFSGRNMESLTIDRINTLNEDNMHRTATSLTLSDNRLHTLGREVALLPNLEEIELDRNRFQRLPEVLKQLACLKRVSVNHNPINVDWGLDVLARVSYLKALSLQDCDFKQVPPGVLALTMLTELDLSNNPDIKLHEANFGMMKLKKLRIANCGLNGVGLPGGVKVSKNLTLLDISNNEFDFDANNDNFFGKYIPETLKELHIRGMQLTSVPPVVVKLTKLTTLDISENPMETLDVLAGRLVRRMPRISSTGGLDDAVGEGSTLPKRAAIPSSAGAAAAAASKNAEHPIQKEDDVVSNSDRVSTSSKLSMSKLSKAGRIASVAQPVPLKRLFMRACDLRTVPKYFHKMVNLEELDLSDNINLDDPNMTLFSLQNLKKLNVTGCPFAENPSKARNEWFDIAKLSYLKDLKWEQWKVNHNMSSYRTRIPIEICGMQLERINEIDLRHDLYTGNTVKTVVNLLRDGYFKVDLSVDDDTVYSHCAAVHIFAKAEEFFFPKDSAIKHAPNPDSSRVEPVVYGSDLGAIHLRIAICRYIFFLAVQAANYDAVIIPPLDVMVMHYSQVTCSPGKYRADCEAVCGRVLNCNYRNFFIEQQRHGTDARDAIAASRNIWNLMVRSAQRDLKWLRYDFWERQLRGASNVEGVATQDTGAISPLPLAAIGRTAEEVFHNVNALRDLDAAQDLSVVMDPSISSYFEEQGEATFALGLQSFFATNRLFIQHADVLDLLQLDWTRYIKFLALYAYRVATHRSDQSLVMEPTADAEGNLYAPRGPVPHQTSILGPHYDLMNNISFAAPDKYLPQPAAERPSALTTDAAGSDTKPVKRNVSVLSRAPAANRNTEEQRQAAIMRMNVNPVPTIGLTLLLHTHRTTHVKYYQTLNLLGIDDIDIFWLNNANAVRETRRAWGMLFSEDYVNASASFVAGGDMDEPLLPPTAATGTQLVAEYDATVVPTVSALKGRGKSDKSNKQVSLCGGDAEHGVF</sequence>
<dbReference type="AlphaFoldDB" id="S9VJL4"/>
<dbReference type="SUPFAM" id="SSF52058">
    <property type="entry name" value="L domain-like"/>
    <property type="match status" value="1"/>
</dbReference>
<dbReference type="Proteomes" id="UP000015354">
    <property type="component" value="Unassembled WGS sequence"/>
</dbReference>
<evidence type="ECO:0000256" key="2">
    <source>
        <dbReference type="ARBA" id="ARBA00022737"/>
    </source>
</evidence>
<name>S9VJL4_9TRYP</name>
<evidence type="ECO:0000313" key="4">
    <source>
        <dbReference type="EMBL" id="EPY23420.1"/>
    </source>
</evidence>
<accession>S9VJL4</accession>
<evidence type="ECO:0000256" key="3">
    <source>
        <dbReference type="SAM" id="MobiDB-lite"/>
    </source>
</evidence>
<organism evidence="4 5">
    <name type="scientific">Strigomonas culicis</name>
    <dbReference type="NCBI Taxonomy" id="28005"/>
    <lineage>
        <taxon>Eukaryota</taxon>
        <taxon>Discoba</taxon>
        <taxon>Euglenozoa</taxon>
        <taxon>Kinetoplastea</taxon>
        <taxon>Metakinetoplastina</taxon>
        <taxon>Trypanosomatida</taxon>
        <taxon>Trypanosomatidae</taxon>
        <taxon>Strigomonadinae</taxon>
        <taxon>Strigomonas</taxon>
    </lineage>
</organism>
<keyword evidence="5" id="KW-1185">Reference proteome</keyword>
<reference evidence="4 5" key="1">
    <citation type="journal article" date="2013" name="PLoS ONE">
        <title>Predicting the Proteins of Angomonas deanei, Strigomonas culicis and Their Respective Endosymbionts Reveals New Aspects of the Trypanosomatidae Family.</title>
        <authorList>
            <person name="Motta M.C."/>
            <person name="Martins A.C."/>
            <person name="de Souza S.S."/>
            <person name="Catta-Preta C.M."/>
            <person name="Silva R."/>
            <person name="Klein C.C."/>
            <person name="de Almeida L.G."/>
            <person name="de Lima Cunha O."/>
            <person name="Ciapina L.P."/>
            <person name="Brocchi M."/>
            <person name="Colabardini A.C."/>
            <person name="de Araujo Lima B."/>
            <person name="Machado C.R."/>
            <person name="de Almeida Soares C.M."/>
            <person name="Probst C.M."/>
            <person name="de Menezes C.B."/>
            <person name="Thompson C.E."/>
            <person name="Bartholomeu D.C."/>
            <person name="Gradia D.F."/>
            <person name="Pavoni D.P."/>
            <person name="Grisard E.C."/>
            <person name="Fantinatti-Garboggini F."/>
            <person name="Marchini F.K."/>
            <person name="Rodrigues-Luiz G.F."/>
            <person name="Wagner G."/>
            <person name="Goldman G.H."/>
            <person name="Fietto J.L."/>
            <person name="Elias M.C."/>
            <person name="Goldman M.H."/>
            <person name="Sagot M.F."/>
            <person name="Pereira M."/>
            <person name="Stoco P.H."/>
            <person name="de Mendonca-Neto R.P."/>
            <person name="Teixeira S.M."/>
            <person name="Maciel T.E."/>
            <person name="de Oliveira Mendes T.A."/>
            <person name="Urmenyi T.P."/>
            <person name="de Souza W."/>
            <person name="Schenkman S."/>
            <person name="de Vasconcelos A.T."/>
        </authorList>
    </citation>
    <scope>NUCLEOTIDE SEQUENCE [LARGE SCALE GENOMIC DNA]</scope>
</reference>
<dbReference type="InterPro" id="IPR032675">
    <property type="entry name" value="LRR_dom_sf"/>
</dbReference>
<dbReference type="OrthoDB" id="2187496at2759"/>
<dbReference type="InterPro" id="IPR050216">
    <property type="entry name" value="LRR_domain-containing"/>
</dbReference>
<dbReference type="EMBL" id="ATMH01007720">
    <property type="protein sequence ID" value="EPY23420.1"/>
    <property type="molecule type" value="Genomic_DNA"/>
</dbReference>
<evidence type="ECO:0000313" key="5">
    <source>
        <dbReference type="Proteomes" id="UP000015354"/>
    </source>
</evidence>
<dbReference type="InterPro" id="IPR003591">
    <property type="entry name" value="Leu-rich_rpt_typical-subtyp"/>
</dbReference>
<keyword evidence="2" id="KW-0677">Repeat</keyword>
<keyword evidence="1" id="KW-0433">Leucine-rich repeat</keyword>
<dbReference type="Gene3D" id="3.80.10.10">
    <property type="entry name" value="Ribonuclease Inhibitor"/>
    <property type="match status" value="3"/>
</dbReference>
<proteinExistence type="predicted"/>
<evidence type="ECO:0000256" key="1">
    <source>
        <dbReference type="ARBA" id="ARBA00022614"/>
    </source>
</evidence>
<dbReference type="InterPro" id="IPR001611">
    <property type="entry name" value="Leu-rich_rpt"/>
</dbReference>
<dbReference type="GO" id="GO:0005737">
    <property type="term" value="C:cytoplasm"/>
    <property type="evidence" value="ECO:0007669"/>
    <property type="project" value="TreeGrafter"/>
</dbReference>
<dbReference type="SMART" id="SM00369">
    <property type="entry name" value="LRR_TYP"/>
    <property type="match status" value="3"/>
</dbReference>
<feature type="compositionally biased region" description="Basic and acidic residues" evidence="3">
    <location>
        <begin position="301"/>
        <end position="311"/>
    </location>
</feature>
<comment type="caution">
    <text evidence="4">The sequence shown here is derived from an EMBL/GenBank/DDBJ whole genome shotgun (WGS) entry which is preliminary data.</text>
</comment>
<feature type="region of interest" description="Disordered" evidence="3">
    <location>
        <begin position="297"/>
        <end position="326"/>
    </location>
</feature>